<evidence type="ECO:0000259" key="2">
    <source>
        <dbReference type="Pfam" id="PF02517"/>
    </source>
</evidence>
<keyword evidence="1" id="KW-0812">Transmembrane</keyword>
<reference evidence="4 6" key="2">
    <citation type="submission" date="2018-08" db="EMBL/GenBank/DDBJ databases">
        <title>Bacillus clarus sp. nov. strain PS00077A.</title>
        <authorList>
            <person name="Mendez Acevedo M."/>
            <person name="Carroll L."/>
            <person name="Mukherjee M."/>
            <person name="Wiedmann M."/>
            <person name="Kovac J."/>
        </authorList>
    </citation>
    <scope>NUCLEOTIDE SEQUENCE [LARGE SCALE GENOMIC DNA]</scope>
    <source>
        <strain evidence="4 6">PS00077A</strain>
    </source>
</reference>
<dbReference type="Pfam" id="PF02517">
    <property type="entry name" value="Rce1-like"/>
    <property type="match status" value="1"/>
</dbReference>
<dbReference type="GO" id="GO:0006508">
    <property type="term" value="P:proteolysis"/>
    <property type="evidence" value="ECO:0007669"/>
    <property type="project" value="UniProtKB-KW"/>
</dbReference>
<dbReference type="AlphaFoldDB" id="A0A090YS11"/>
<keyword evidence="4" id="KW-0482">Metalloprotease</keyword>
<dbReference type="GO" id="GO:0080120">
    <property type="term" value="P:CAAX-box protein maturation"/>
    <property type="evidence" value="ECO:0007669"/>
    <property type="project" value="UniProtKB-ARBA"/>
</dbReference>
<dbReference type="GO" id="GO:0008237">
    <property type="term" value="F:metallopeptidase activity"/>
    <property type="evidence" value="ECO:0007669"/>
    <property type="project" value="UniProtKB-KW"/>
</dbReference>
<dbReference type="Proteomes" id="UP000264294">
    <property type="component" value="Unassembled WGS sequence"/>
</dbReference>
<dbReference type="InterPro" id="IPR003675">
    <property type="entry name" value="Rce1/LyrA-like_dom"/>
</dbReference>
<dbReference type="GO" id="GO:0004175">
    <property type="term" value="F:endopeptidase activity"/>
    <property type="evidence" value="ECO:0007669"/>
    <property type="project" value="UniProtKB-ARBA"/>
</dbReference>
<keyword evidence="6" id="KW-1185">Reference proteome</keyword>
<gene>
    <name evidence="4" type="ORF">D0U04_30570</name>
    <name evidence="3" type="ORF">DJ93_3485</name>
</gene>
<dbReference type="PATRIC" id="fig|1405.8.peg.3580"/>
<dbReference type="EMBL" id="QVOD01000144">
    <property type="protein sequence ID" value="RFT61251.1"/>
    <property type="molecule type" value="Genomic_DNA"/>
</dbReference>
<feature type="transmembrane region" description="Helical" evidence="1">
    <location>
        <begin position="83"/>
        <end position="103"/>
    </location>
</feature>
<organism evidence="3 5">
    <name type="scientific">Bacillus clarus</name>
    <dbReference type="NCBI Taxonomy" id="2338372"/>
    <lineage>
        <taxon>Bacteria</taxon>
        <taxon>Bacillati</taxon>
        <taxon>Bacillota</taxon>
        <taxon>Bacilli</taxon>
        <taxon>Bacillales</taxon>
        <taxon>Bacillaceae</taxon>
        <taxon>Bacillus</taxon>
        <taxon>Bacillus cereus group</taxon>
    </lineage>
</organism>
<dbReference type="Proteomes" id="UP000029389">
    <property type="component" value="Unassembled WGS sequence"/>
</dbReference>
<comment type="caution">
    <text evidence="3">The sequence shown here is derived from an EMBL/GenBank/DDBJ whole genome shotgun (WGS) entry which is preliminary data.</text>
</comment>
<name>A0A090YS11_9BACI</name>
<feature type="transmembrane region" description="Helical" evidence="1">
    <location>
        <begin position="58"/>
        <end position="77"/>
    </location>
</feature>
<keyword evidence="1" id="KW-0472">Membrane</keyword>
<feature type="transmembrane region" description="Helical" evidence="1">
    <location>
        <begin position="22"/>
        <end position="46"/>
    </location>
</feature>
<evidence type="ECO:0000256" key="1">
    <source>
        <dbReference type="SAM" id="Phobius"/>
    </source>
</evidence>
<proteinExistence type="predicted"/>
<keyword evidence="4" id="KW-0378">Hydrolase</keyword>
<keyword evidence="3" id="KW-0645">Protease</keyword>
<sequence>MPTSVFITAEISLLGGVFFEELFFRVFLPEINIFLDTLLSGLFFSLFHMIQKNTRENLSYKSYIILFIVGGIWYLSYRYSGSILPALIGHFVYNLPNMLMVFYRYYVSKKYKDEFDLNINID</sequence>
<keyword evidence="1" id="KW-1133">Transmembrane helix</keyword>
<feature type="domain" description="CAAX prenyl protease 2/Lysostaphin resistance protein A-like" evidence="2">
    <location>
        <begin position="8"/>
        <end position="95"/>
    </location>
</feature>
<evidence type="ECO:0000313" key="3">
    <source>
        <dbReference type="EMBL" id="KFN01594.1"/>
    </source>
</evidence>
<dbReference type="RefSeq" id="WP_042982270.1">
    <property type="nucleotide sequence ID" value="NZ_JMQC01000008.1"/>
</dbReference>
<evidence type="ECO:0000313" key="5">
    <source>
        <dbReference type="Proteomes" id="UP000029389"/>
    </source>
</evidence>
<reference evidence="3 5" key="1">
    <citation type="submission" date="2014-04" db="EMBL/GenBank/DDBJ databases">
        <authorList>
            <person name="Bishop-Lilly K.A."/>
            <person name="Broomall S.M."/>
            <person name="Chain P.S."/>
            <person name="Chertkov O."/>
            <person name="Coyne S.R."/>
            <person name="Daligault H.E."/>
            <person name="Davenport K.W."/>
            <person name="Erkkila T."/>
            <person name="Frey K.G."/>
            <person name="Gibbons H.S."/>
            <person name="Gu W."/>
            <person name="Jaissle J."/>
            <person name="Johnson S.L."/>
            <person name="Koroleva G.I."/>
            <person name="Ladner J.T."/>
            <person name="Lo C.-C."/>
            <person name="Minogue T.D."/>
            <person name="Munk C."/>
            <person name="Palacios G.F."/>
            <person name="Redden C.L."/>
            <person name="Rosenzweig C.N."/>
            <person name="Scholz M.B."/>
            <person name="Teshima H."/>
            <person name="Xu Y."/>
        </authorList>
    </citation>
    <scope>NUCLEOTIDE SEQUENCE [LARGE SCALE GENOMIC DNA]</scope>
    <source>
        <strain evidence="3 5">BHP</strain>
    </source>
</reference>
<evidence type="ECO:0000313" key="4">
    <source>
        <dbReference type="EMBL" id="RFT61251.1"/>
    </source>
</evidence>
<evidence type="ECO:0000313" key="6">
    <source>
        <dbReference type="Proteomes" id="UP000264294"/>
    </source>
</evidence>
<accession>A0A090YS11</accession>
<dbReference type="EMBL" id="JMQC01000008">
    <property type="protein sequence ID" value="KFN01594.1"/>
    <property type="molecule type" value="Genomic_DNA"/>
</dbReference>
<protein>
    <submittedName>
        <fullName evidence="3">CAAX protease self-immunity family protein</fullName>
    </submittedName>
    <submittedName>
        <fullName evidence="4">CPBP family intramembrane metalloprotease</fullName>
    </submittedName>
</protein>